<evidence type="ECO:0000256" key="8">
    <source>
        <dbReference type="ARBA" id="ARBA00022989"/>
    </source>
</evidence>
<gene>
    <name evidence="12" type="ORF">BJ684DRAFT_9514</name>
</gene>
<name>A0A4P9Y4M5_9FUNG</name>
<evidence type="ECO:0000256" key="4">
    <source>
        <dbReference type="ARBA" id="ARBA00022448"/>
    </source>
</evidence>
<organism evidence="12 13">
    <name type="scientific">Piptocephalis cylindrospora</name>
    <dbReference type="NCBI Taxonomy" id="1907219"/>
    <lineage>
        <taxon>Eukaryota</taxon>
        <taxon>Fungi</taxon>
        <taxon>Fungi incertae sedis</taxon>
        <taxon>Zoopagomycota</taxon>
        <taxon>Zoopagomycotina</taxon>
        <taxon>Zoopagomycetes</taxon>
        <taxon>Zoopagales</taxon>
        <taxon>Piptocephalidaceae</taxon>
        <taxon>Piptocephalis</taxon>
    </lineage>
</organism>
<dbReference type="NCBIfam" id="TIGR00869">
    <property type="entry name" value="sec62"/>
    <property type="match status" value="1"/>
</dbReference>
<dbReference type="EMBL" id="KZ987935">
    <property type="protein sequence ID" value="RKP13833.1"/>
    <property type="molecule type" value="Genomic_DNA"/>
</dbReference>
<evidence type="ECO:0000256" key="6">
    <source>
        <dbReference type="ARBA" id="ARBA00022824"/>
    </source>
</evidence>
<proteinExistence type="inferred from homology"/>
<keyword evidence="9" id="KW-0811">Translocation</keyword>
<protein>
    <recommendedName>
        <fullName evidence="3">Translocation protein SEC62</fullName>
    </recommendedName>
</protein>
<evidence type="ECO:0000256" key="11">
    <source>
        <dbReference type="SAM" id="Phobius"/>
    </source>
</evidence>
<dbReference type="OrthoDB" id="200187at2759"/>
<accession>A0A4P9Y4M5</accession>
<keyword evidence="4" id="KW-0813">Transport</keyword>
<evidence type="ECO:0000256" key="10">
    <source>
        <dbReference type="ARBA" id="ARBA00023136"/>
    </source>
</evidence>
<evidence type="ECO:0000313" key="12">
    <source>
        <dbReference type="EMBL" id="RKP13833.1"/>
    </source>
</evidence>
<dbReference type="Proteomes" id="UP000267251">
    <property type="component" value="Unassembled WGS sequence"/>
</dbReference>
<evidence type="ECO:0000256" key="7">
    <source>
        <dbReference type="ARBA" id="ARBA00022927"/>
    </source>
</evidence>
<feature type="transmembrane region" description="Helical" evidence="11">
    <location>
        <begin position="155"/>
        <end position="180"/>
    </location>
</feature>
<sequence length="238" mass="26510">MSSPAAPQPPKELVSVANFLRNSGTSGLRARSGVLDGKRVDFFKGKSAFKALTKDAYAKASSSHPSVNSPTDARNVLQRLLDERFFFRCECTDQSISSGTRVLQPVREQRMVEDGYYVWIYQGSQIGMRIASFGLVALVFAGVMFPLWPQFMREGAWYVSVAILGLLGALFGLAIIRLIIYVISLPILPVGFWLFPNLFADCGFFESFVPLYGWDESEKKVSKRAQKQPADSEDAKEE</sequence>
<evidence type="ECO:0000313" key="13">
    <source>
        <dbReference type="Proteomes" id="UP000267251"/>
    </source>
</evidence>
<dbReference type="InterPro" id="IPR004728">
    <property type="entry name" value="Sec62"/>
</dbReference>
<keyword evidence="10 11" id="KW-0472">Membrane</keyword>
<dbReference type="Pfam" id="PF03839">
    <property type="entry name" value="Sec62"/>
    <property type="match status" value="1"/>
</dbReference>
<dbReference type="InterPro" id="IPR011553">
    <property type="entry name" value="Sec62_asco"/>
</dbReference>
<comment type="subcellular location">
    <subcellularLocation>
        <location evidence="1">Endoplasmic reticulum membrane</location>
        <topology evidence="1">Multi-pass membrane protein</topology>
    </subcellularLocation>
</comment>
<evidence type="ECO:0000256" key="2">
    <source>
        <dbReference type="ARBA" id="ARBA00010604"/>
    </source>
</evidence>
<evidence type="ECO:0000256" key="1">
    <source>
        <dbReference type="ARBA" id="ARBA00004477"/>
    </source>
</evidence>
<dbReference type="AlphaFoldDB" id="A0A4P9Y4M5"/>
<evidence type="ECO:0000256" key="5">
    <source>
        <dbReference type="ARBA" id="ARBA00022692"/>
    </source>
</evidence>
<dbReference type="PANTHER" id="PTHR12443:SF9">
    <property type="entry name" value="TRANSLOCATION PROTEIN SEC62"/>
    <property type="match status" value="1"/>
</dbReference>
<evidence type="ECO:0000256" key="9">
    <source>
        <dbReference type="ARBA" id="ARBA00023010"/>
    </source>
</evidence>
<dbReference type="PANTHER" id="PTHR12443">
    <property type="entry name" value="TRANSLOCATION PROTEIN SEC62"/>
    <property type="match status" value="1"/>
</dbReference>
<keyword evidence="6" id="KW-0256">Endoplasmic reticulum</keyword>
<keyword evidence="5 11" id="KW-0812">Transmembrane</keyword>
<keyword evidence="8 11" id="KW-1133">Transmembrane helix</keyword>
<keyword evidence="13" id="KW-1185">Reference proteome</keyword>
<comment type="similarity">
    <text evidence="2">Belongs to the SEC62 family.</text>
</comment>
<feature type="transmembrane region" description="Helical" evidence="11">
    <location>
        <begin position="126"/>
        <end position="148"/>
    </location>
</feature>
<dbReference type="GO" id="GO:0031204">
    <property type="term" value="P:post-translational protein targeting to membrane, translocation"/>
    <property type="evidence" value="ECO:0007669"/>
    <property type="project" value="TreeGrafter"/>
</dbReference>
<evidence type="ECO:0000256" key="3">
    <source>
        <dbReference type="ARBA" id="ARBA00021257"/>
    </source>
</evidence>
<dbReference type="GO" id="GO:0005789">
    <property type="term" value="C:endoplasmic reticulum membrane"/>
    <property type="evidence" value="ECO:0007669"/>
    <property type="project" value="UniProtKB-SubCell"/>
</dbReference>
<reference evidence="13" key="1">
    <citation type="journal article" date="2018" name="Nat. Microbiol.">
        <title>Leveraging single-cell genomics to expand the fungal tree of life.</title>
        <authorList>
            <person name="Ahrendt S.R."/>
            <person name="Quandt C.A."/>
            <person name="Ciobanu D."/>
            <person name="Clum A."/>
            <person name="Salamov A."/>
            <person name="Andreopoulos B."/>
            <person name="Cheng J.F."/>
            <person name="Woyke T."/>
            <person name="Pelin A."/>
            <person name="Henrissat B."/>
            <person name="Reynolds N.K."/>
            <person name="Benny G.L."/>
            <person name="Smith M.E."/>
            <person name="James T.Y."/>
            <person name="Grigoriev I.V."/>
        </authorList>
    </citation>
    <scope>NUCLEOTIDE SEQUENCE [LARGE SCALE GENOMIC DNA]</scope>
</reference>
<keyword evidence="7" id="KW-0653">Protein transport</keyword>